<dbReference type="Pfam" id="PF00059">
    <property type="entry name" value="Lectin_C"/>
    <property type="match status" value="2"/>
</dbReference>
<evidence type="ECO:0000256" key="1">
    <source>
        <dbReference type="SAM" id="SignalP"/>
    </source>
</evidence>
<sequence>MFCALLLVFYFVISIAAKCPPGSIQSYSDNTLCLNFQSVKTYYLDAEQVCKDLGGHLTSVHKPVDNMFLSQQALVRFNKSTDDDFWFGANDFISPPNWSWMDGTPFNYKYWDKGQPQNVSGNDCGAVLMQGGKWRAVDCFMQKPYVCTVASLDALTTTTVVTTPKRTTSKPKSCPDSWTFYETTGFCYKVFDSATWLDAEERCKVDGAHLASIHTEEENLFLANLAYWPGANTCDGLKQALIGLYREDMSSQWQWSDGTSYNYQNWAIGNPVNDSALYNYGYVAVAPICNEPTGRFRNWKIDLTFAKYICKK</sequence>
<evidence type="ECO:0000313" key="4">
    <source>
        <dbReference type="WBParaSite" id="PDA_v2.g27227.t1"/>
    </source>
</evidence>
<dbReference type="SMART" id="SM00034">
    <property type="entry name" value="CLECT"/>
    <property type="match status" value="2"/>
</dbReference>
<reference evidence="4" key="1">
    <citation type="submission" date="2022-11" db="UniProtKB">
        <authorList>
            <consortium name="WormBaseParasite"/>
        </authorList>
    </citation>
    <scope>IDENTIFICATION</scope>
</reference>
<dbReference type="PANTHER" id="PTHR22803">
    <property type="entry name" value="MANNOSE, PHOSPHOLIPASE, LECTIN RECEPTOR RELATED"/>
    <property type="match status" value="1"/>
</dbReference>
<feature type="chain" id="PRO_5037157467" evidence="1">
    <location>
        <begin position="18"/>
        <end position="312"/>
    </location>
</feature>
<name>A0A914Q840_9BILA</name>
<feature type="signal peptide" evidence="1">
    <location>
        <begin position="1"/>
        <end position="17"/>
    </location>
</feature>
<dbReference type="Gene3D" id="3.10.100.10">
    <property type="entry name" value="Mannose-Binding Protein A, subunit A"/>
    <property type="match status" value="2"/>
</dbReference>
<accession>A0A914Q840</accession>
<keyword evidence="1" id="KW-0732">Signal</keyword>
<dbReference type="AlphaFoldDB" id="A0A914Q840"/>
<feature type="domain" description="C-type lectin" evidence="2">
    <location>
        <begin position="29"/>
        <end position="148"/>
    </location>
</feature>
<dbReference type="CDD" id="cd00037">
    <property type="entry name" value="CLECT"/>
    <property type="match status" value="1"/>
</dbReference>
<dbReference type="InterPro" id="IPR001304">
    <property type="entry name" value="C-type_lectin-like"/>
</dbReference>
<proteinExistence type="predicted"/>
<evidence type="ECO:0000259" key="2">
    <source>
        <dbReference type="PROSITE" id="PS50041"/>
    </source>
</evidence>
<dbReference type="SUPFAM" id="SSF56436">
    <property type="entry name" value="C-type lectin-like"/>
    <property type="match status" value="2"/>
</dbReference>
<dbReference type="InterPro" id="IPR050111">
    <property type="entry name" value="C-type_lectin/snaclec_domain"/>
</dbReference>
<dbReference type="InterPro" id="IPR016186">
    <property type="entry name" value="C-type_lectin-like/link_sf"/>
</dbReference>
<feature type="domain" description="C-type lectin" evidence="2">
    <location>
        <begin position="183"/>
        <end position="300"/>
    </location>
</feature>
<evidence type="ECO:0000313" key="3">
    <source>
        <dbReference type="Proteomes" id="UP000887578"/>
    </source>
</evidence>
<dbReference type="PROSITE" id="PS50041">
    <property type="entry name" value="C_TYPE_LECTIN_2"/>
    <property type="match status" value="2"/>
</dbReference>
<protein>
    <submittedName>
        <fullName evidence="4">C-type lectin domain-containing protein</fullName>
    </submittedName>
</protein>
<dbReference type="InterPro" id="IPR016187">
    <property type="entry name" value="CTDL_fold"/>
</dbReference>
<keyword evidence="3" id="KW-1185">Reference proteome</keyword>
<organism evidence="3 4">
    <name type="scientific">Panagrolaimus davidi</name>
    <dbReference type="NCBI Taxonomy" id="227884"/>
    <lineage>
        <taxon>Eukaryota</taxon>
        <taxon>Metazoa</taxon>
        <taxon>Ecdysozoa</taxon>
        <taxon>Nematoda</taxon>
        <taxon>Chromadorea</taxon>
        <taxon>Rhabditida</taxon>
        <taxon>Tylenchina</taxon>
        <taxon>Panagrolaimomorpha</taxon>
        <taxon>Panagrolaimoidea</taxon>
        <taxon>Panagrolaimidae</taxon>
        <taxon>Panagrolaimus</taxon>
    </lineage>
</organism>
<dbReference type="Proteomes" id="UP000887578">
    <property type="component" value="Unplaced"/>
</dbReference>
<dbReference type="WBParaSite" id="PDA_v2.g27227.t1">
    <property type="protein sequence ID" value="PDA_v2.g27227.t1"/>
    <property type="gene ID" value="PDA_v2.g27227"/>
</dbReference>